<evidence type="ECO:0000256" key="8">
    <source>
        <dbReference type="ARBA" id="ARBA00023136"/>
    </source>
</evidence>
<comment type="subcellular location">
    <subcellularLocation>
        <location evidence="1">Cell membrane</location>
        <topology evidence="1">Multi-pass membrane protein</topology>
    </subcellularLocation>
</comment>
<evidence type="ECO:0000313" key="13">
    <source>
        <dbReference type="Proteomes" id="UP000182985"/>
    </source>
</evidence>
<keyword evidence="8 10" id="KW-0472">Membrane</keyword>
<evidence type="ECO:0000256" key="7">
    <source>
        <dbReference type="ARBA" id="ARBA00022989"/>
    </source>
</evidence>
<dbReference type="GO" id="GO:0005886">
    <property type="term" value="C:plasma membrane"/>
    <property type="evidence" value="ECO:0007669"/>
    <property type="project" value="UniProtKB-SubCell"/>
</dbReference>
<dbReference type="SUPFAM" id="SSF141868">
    <property type="entry name" value="EAL domain-like"/>
    <property type="match status" value="1"/>
</dbReference>
<evidence type="ECO:0000259" key="11">
    <source>
        <dbReference type="PROSITE" id="PS50883"/>
    </source>
</evidence>
<accession>A0A1J6IAK0</accession>
<keyword evidence="4" id="KW-0973">c-di-GMP</keyword>
<evidence type="ECO:0000256" key="5">
    <source>
        <dbReference type="ARBA" id="ARBA00022692"/>
    </source>
</evidence>
<keyword evidence="3" id="KW-1003">Cell membrane</keyword>
<feature type="transmembrane region" description="Helical" evidence="10">
    <location>
        <begin position="239"/>
        <end position="258"/>
    </location>
</feature>
<dbReference type="PANTHER" id="PTHR33121:SF79">
    <property type="entry name" value="CYCLIC DI-GMP PHOSPHODIESTERASE PDED-RELATED"/>
    <property type="match status" value="1"/>
</dbReference>
<keyword evidence="6" id="KW-0378">Hydrolase</keyword>
<feature type="domain" description="EAL" evidence="11">
    <location>
        <begin position="262"/>
        <end position="514"/>
    </location>
</feature>
<proteinExistence type="predicted"/>
<dbReference type="GO" id="GO:0071111">
    <property type="term" value="F:cyclic-guanylate-specific phosphodiesterase activity"/>
    <property type="evidence" value="ECO:0007669"/>
    <property type="project" value="UniProtKB-EC"/>
</dbReference>
<dbReference type="EMBL" id="MOEC01000020">
    <property type="protein sequence ID" value="OIS92056.1"/>
    <property type="molecule type" value="Genomic_DNA"/>
</dbReference>
<dbReference type="InterPro" id="IPR035919">
    <property type="entry name" value="EAL_sf"/>
</dbReference>
<keyword evidence="13" id="KW-1185">Reference proteome</keyword>
<evidence type="ECO:0000256" key="3">
    <source>
        <dbReference type="ARBA" id="ARBA00022475"/>
    </source>
</evidence>
<keyword evidence="7 10" id="KW-1133">Transmembrane helix</keyword>
<reference evidence="12 13" key="1">
    <citation type="submission" date="2016-10" db="EMBL/GenBank/DDBJ databases">
        <title>The Draft Genome Sequence of the Potato Rhizosphere Bacteria Ochrobactrum sp. IPA7.2.</title>
        <authorList>
            <person name="Gogoleva N.E."/>
            <person name="Khlopko Y.A."/>
            <person name="Burygin G.L."/>
            <person name="Plotnikov A.O."/>
        </authorList>
    </citation>
    <scope>NUCLEOTIDE SEQUENCE [LARGE SCALE GENOMIC DNA]</scope>
    <source>
        <strain evidence="12 13">IPA7.2</strain>
    </source>
</reference>
<organism evidence="12 13">
    <name type="scientific">Brucella cytisi</name>
    <dbReference type="NCBI Taxonomy" id="407152"/>
    <lineage>
        <taxon>Bacteria</taxon>
        <taxon>Pseudomonadati</taxon>
        <taxon>Pseudomonadota</taxon>
        <taxon>Alphaproteobacteria</taxon>
        <taxon>Hyphomicrobiales</taxon>
        <taxon>Brucellaceae</taxon>
        <taxon>Brucella/Ochrobactrum group</taxon>
        <taxon>Brucella</taxon>
    </lineage>
</organism>
<evidence type="ECO:0000256" key="6">
    <source>
        <dbReference type="ARBA" id="ARBA00022801"/>
    </source>
</evidence>
<dbReference type="SMART" id="SM00052">
    <property type="entry name" value="EAL"/>
    <property type="match status" value="1"/>
</dbReference>
<keyword evidence="5 10" id="KW-0812">Transmembrane</keyword>
<evidence type="ECO:0000313" key="12">
    <source>
        <dbReference type="EMBL" id="OIS92056.1"/>
    </source>
</evidence>
<evidence type="ECO:0000256" key="1">
    <source>
        <dbReference type="ARBA" id="ARBA00004651"/>
    </source>
</evidence>
<name>A0A1J6IAK0_9HYPH</name>
<dbReference type="InterPro" id="IPR050706">
    <property type="entry name" value="Cyclic-di-GMP_PDE-like"/>
</dbReference>
<dbReference type="InterPro" id="IPR024744">
    <property type="entry name" value="CSS-motif_dom"/>
</dbReference>
<evidence type="ECO:0000256" key="9">
    <source>
        <dbReference type="ARBA" id="ARBA00034290"/>
    </source>
</evidence>
<dbReference type="PANTHER" id="PTHR33121">
    <property type="entry name" value="CYCLIC DI-GMP PHOSPHODIESTERASE PDEF"/>
    <property type="match status" value="1"/>
</dbReference>
<evidence type="ECO:0000256" key="2">
    <source>
        <dbReference type="ARBA" id="ARBA00012282"/>
    </source>
</evidence>
<dbReference type="PROSITE" id="PS50883">
    <property type="entry name" value="EAL"/>
    <property type="match status" value="1"/>
</dbReference>
<dbReference type="Pfam" id="PF12792">
    <property type="entry name" value="CSS-motif"/>
    <property type="match status" value="1"/>
</dbReference>
<dbReference type="Proteomes" id="UP000182985">
    <property type="component" value="Unassembled WGS sequence"/>
</dbReference>
<dbReference type="OrthoDB" id="9814202at2"/>
<evidence type="ECO:0000256" key="10">
    <source>
        <dbReference type="SAM" id="Phobius"/>
    </source>
</evidence>
<dbReference type="CDD" id="cd01948">
    <property type="entry name" value="EAL"/>
    <property type="match status" value="1"/>
</dbReference>
<protein>
    <recommendedName>
        <fullName evidence="2">cyclic-guanylate-specific phosphodiesterase</fullName>
        <ecNumber evidence="2">3.1.4.52</ecNumber>
    </recommendedName>
</protein>
<dbReference type="AlphaFoldDB" id="A0A1J6IAK0"/>
<dbReference type="Gene3D" id="3.20.20.450">
    <property type="entry name" value="EAL domain"/>
    <property type="match status" value="1"/>
</dbReference>
<dbReference type="EC" id="3.1.4.52" evidence="2"/>
<dbReference type="InterPro" id="IPR001633">
    <property type="entry name" value="EAL_dom"/>
</dbReference>
<comment type="catalytic activity">
    <reaction evidence="9">
        <text>3',3'-c-di-GMP + H2O = 5'-phosphoguanylyl(3'-&gt;5')guanosine + H(+)</text>
        <dbReference type="Rhea" id="RHEA:24902"/>
        <dbReference type="ChEBI" id="CHEBI:15377"/>
        <dbReference type="ChEBI" id="CHEBI:15378"/>
        <dbReference type="ChEBI" id="CHEBI:58754"/>
        <dbReference type="ChEBI" id="CHEBI:58805"/>
        <dbReference type="EC" id="3.1.4.52"/>
    </reaction>
</comment>
<gene>
    <name evidence="12" type="ORF">BLA27_18275</name>
</gene>
<comment type="caution">
    <text evidence="12">The sequence shown here is derived from an EMBL/GenBank/DDBJ whole genome shotgun (WGS) entry which is preliminary data.</text>
</comment>
<sequence length="523" mass="57198">MRKRVILMTAAILAVLASILPLIVLSEVDKSRTLERRKASAADYARMTALRVQQTLDDAKRALARARSITRTDCSREHMQAMERVAAESRGIAGVAYIRNGKIICTRLGVLTPPTPVYDAGVDLGLGYKLDHNRRPRLFQADPLIGIRYGDYGVLVEKGRFTDLIGQNNVIFGMATDQGTILELSAPAETGTIQIFLKGKDSGHSDRYVLKSYPVSGLIAFALIDGKGASANLTTDRRYILTISLAISLALIGIIIWISRLQLSPAKTLEKALRKRELTVHYQPIIELATGRCVGAEALTRWRKGNGKTVPPDQFIPLAEANGLIPLITDLVVSSVIADMATLLRHDKGLHISINIPASDIEKQGFLPELHAAVEKAGIDPSQIWLEVTERGFMNAPIARQTIEAARSAGFRVAIDDFGTGYSSLSLLEGLPLDALKIDKSFVDVIYRGVATSVVTPHIISMAHGLTLAMIAEGVETADQQAYLKEAGVQFGQGWFYSKALPPEQFHTFYSRRRAVSQSSERD</sequence>
<dbReference type="Pfam" id="PF00563">
    <property type="entry name" value="EAL"/>
    <property type="match status" value="1"/>
</dbReference>
<evidence type="ECO:0000256" key="4">
    <source>
        <dbReference type="ARBA" id="ARBA00022636"/>
    </source>
</evidence>